<dbReference type="GO" id="GO:0003729">
    <property type="term" value="F:mRNA binding"/>
    <property type="evidence" value="ECO:0007669"/>
    <property type="project" value="TreeGrafter"/>
</dbReference>
<accession>A0A3A2ZFF6</accession>
<evidence type="ECO:0000256" key="7">
    <source>
        <dbReference type="ARBA" id="ARBA00026188"/>
    </source>
</evidence>
<dbReference type="PANTHER" id="PTHR19980:SF0">
    <property type="entry name" value="CLEAVAGE STIMULATION FACTOR SUBUNIT 3"/>
    <property type="match status" value="1"/>
</dbReference>
<organism evidence="11 12">
    <name type="scientific">Aspergillus sclerotialis</name>
    <dbReference type="NCBI Taxonomy" id="2070753"/>
    <lineage>
        <taxon>Eukaryota</taxon>
        <taxon>Fungi</taxon>
        <taxon>Dikarya</taxon>
        <taxon>Ascomycota</taxon>
        <taxon>Pezizomycotina</taxon>
        <taxon>Eurotiomycetes</taxon>
        <taxon>Eurotiomycetidae</taxon>
        <taxon>Eurotiales</taxon>
        <taxon>Aspergillaceae</taxon>
        <taxon>Aspergillus</taxon>
        <taxon>Aspergillus subgen. Polypaecilum</taxon>
    </lineage>
</organism>
<dbReference type="FunFam" id="1.25.40.1040:FF:000006">
    <property type="entry name" value="CFIA complex component Rna14, putative"/>
    <property type="match status" value="1"/>
</dbReference>
<dbReference type="STRING" id="2070753.A0A3A2ZFF6"/>
<keyword evidence="3 8" id="KW-0963">Cytoplasm</keyword>
<sequence>MAEEDAEKAFFQAQTMNADSVDYNTVEGQGDNSDSDDYDPSSTLQDQYSATLTDSKQSENISSNLAPFDSNSPNQTSLPQELNPGQQAGDAYPQSIAQDETEASASMPSSTAPAQQNTKTIGGFVVDDEDEDENDKGDADYEPPAVLGVEDMNTMPQQPFSGNANQASSTPDVSFNESVPDASSKNVPNSFHSPSVSKTDVSAAPGQSMYTSQALQPENAQESAAQTPTPDPTSTSRGRLPHDRVGILEDRIQEDPRGDIPAWLELINEHRSRNRIDNAREVYERFFKVFPFAAEQWVAYATMESEISELYRLEQIFNRTLLTIRSVQLWSVYLDYVRRRNPLTTDTSGQARTIISSAYDLALQYIGMDKDSGMIWTDYIQFIRSGPGNVGGSGWQDQQKMDLLRKAYQRAICVPTQAVNTLWKEYDQFEMGLNKLTGRKFLQEQSPAYMTARSSFTELQNITRDLNRTSLPRMAPVPGSDGDIEFTQQVEIWKRWINWEKGDPLVLKEEEPAAFKSRVVYVYKQALMALRFLPEFWFEAAEFCLLNDMEGEGNEFLKQGIEANPESCLLAFKRADRLEITSESEQDPIKRGSKVREPYDVLLDALYDLIAKARTRESQDVARIEETFASMNPDSQTSKNEDEDDDQSDSKAKESVKNAQVDAVRNAHAIQIGIVSKTISFAWIALMRAMRRIQGKGKLGEMPGSRQIFADARKRGRITSDVYIASALIEYHCYKDPAATKIFERGAKLFPEDENFALEYLKHLIDINDITNARAVFEMTVRKLASNPANVHKAKPIFAFLHEYESRYGDLTQVVSLESRMRELYPDDPTLEQFAHRFSTPGFDPTAVRPIISPSQTRPKAAFPREQLESRHDTPSPKYPDVSATNSPKRPFEELDDDRPRKFMRGESPLKSVQSRRVDQQKRPQQINGGQTAAQYRPQGSPAPLPRDIVYLLSVIPPASAYTAGRFSPERLADLLRRIELPASISQIPLPPSVRGLGTGQPVMGMPFTGAYR</sequence>
<evidence type="ECO:0000256" key="9">
    <source>
        <dbReference type="SAM" id="MobiDB-lite"/>
    </source>
</evidence>
<evidence type="ECO:0000313" key="11">
    <source>
        <dbReference type="EMBL" id="RJE21716.1"/>
    </source>
</evidence>
<feature type="compositionally biased region" description="Polar residues" evidence="9">
    <location>
        <begin position="154"/>
        <end position="200"/>
    </location>
</feature>
<gene>
    <name evidence="11" type="ORF">PHISCL_05956</name>
</gene>
<evidence type="ECO:0000256" key="4">
    <source>
        <dbReference type="ARBA" id="ARBA00022664"/>
    </source>
</evidence>
<dbReference type="InterPro" id="IPR045243">
    <property type="entry name" value="Rna14-like"/>
</dbReference>
<name>A0A3A2ZFF6_9EURO</name>
<comment type="function">
    <text evidence="1 8">Component of the cleavage factor IA (CFIA) complex, which is involved in the endonucleolytic cleavage during polyadenylation-dependent pre-mRNA 3'-end formation.</text>
</comment>
<feature type="compositionally biased region" description="Polar residues" evidence="9">
    <location>
        <begin position="923"/>
        <end position="934"/>
    </location>
</feature>
<evidence type="ECO:0000256" key="8">
    <source>
        <dbReference type="RuleBase" id="RU369035"/>
    </source>
</evidence>
<keyword evidence="6 8" id="KW-0539">Nucleus</keyword>
<dbReference type="OrthoDB" id="26282at2759"/>
<dbReference type="InterPro" id="IPR008847">
    <property type="entry name" value="Suf"/>
</dbReference>
<dbReference type="InterPro" id="IPR003107">
    <property type="entry name" value="HAT"/>
</dbReference>
<feature type="compositionally biased region" description="Acidic residues" evidence="9">
    <location>
        <begin position="126"/>
        <end position="135"/>
    </location>
</feature>
<evidence type="ECO:0000256" key="2">
    <source>
        <dbReference type="ARBA" id="ARBA00004496"/>
    </source>
</evidence>
<dbReference type="EMBL" id="MVGC01000210">
    <property type="protein sequence ID" value="RJE21716.1"/>
    <property type="molecule type" value="Genomic_DNA"/>
</dbReference>
<evidence type="ECO:0000256" key="5">
    <source>
        <dbReference type="ARBA" id="ARBA00022737"/>
    </source>
</evidence>
<feature type="compositionally biased region" description="Basic and acidic residues" evidence="9">
    <location>
        <begin position="890"/>
        <end position="905"/>
    </location>
</feature>
<comment type="caution">
    <text evidence="11">The sequence shown here is derived from an EMBL/GenBank/DDBJ whole genome shotgun (WGS) entry which is preliminary data.</text>
</comment>
<feature type="compositionally biased region" description="Polar residues" evidence="9">
    <location>
        <begin position="43"/>
        <end position="86"/>
    </location>
</feature>
<dbReference type="AlphaFoldDB" id="A0A3A2ZFF6"/>
<evidence type="ECO:0000256" key="6">
    <source>
        <dbReference type="ARBA" id="ARBA00023242"/>
    </source>
</evidence>
<reference evidence="12" key="1">
    <citation type="submission" date="2017-02" db="EMBL/GenBank/DDBJ databases">
        <authorList>
            <person name="Tafer H."/>
            <person name="Lopandic K."/>
        </authorList>
    </citation>
    <scope>NUCLEOTIDE SEQUENCE [LARGE SCALE GENOMIC DNA]</scope>
    <source>
        <strain evidence="12">CBS 366.77</strain>
    </source>
</reference>
<feature type="compositionally biased region" description="Basic and acidic residues" evidence="9">
    <location>
        <begin position="866"/>
        <end position="875"/>
    </location>
</feature>
<dbReference type="InterPro" id="IPR011990">
    <property type="entry name" value="TPR-like_helical_dom_sf"/>
</dbReference>
<evidence type="ECO:0000256" key="1">
    <source>
        <dbReference type="ARBA" id="ARBA00002863"/>
    </source>
</evidence>
<dbReference type="Proteomes" id="UP000266188">
    <property type="component" value="Unassembled WGS sequence"/>
</dbReference>
<keyword evidence="5" id="KW-0677">Repeat</keyword>
<evidence type="ECO:0000256" key="3">
    <source>
        <dbReference type="ARBA" id="ARBA00022490"/>
    </source>
</evidence>
<dbReference type="GO" id="GO:0005634">
    <property type="term" value="C:nucleus"/>
    <property type="evidence" value="ECO:0007669"/>
    <property type="project" value="UniProtKB-SubCell"/>
</dbReference>
<keyword evidence="4 8" id="KW-0507">mRNA processing</keyword>
<dbReference type="GO" id="GO:0005737">
    <property type="term" value="C:cytoplasm"/>
    <property type="evidence" value="ECO:0007669"/>
    <property type="project" value="UniProtKB-SubCell"/>
</dbReference>
<feature type="region of interest" description="Disordered" evidence="9">
    <location>
        <begin position="627"/>
        <end position="658"/>
    </location>
</feature>
<proteinExistence type="predicted"/>
<comment type="subcellular location">
    <subcellularLocation>
        <location evidence="2 8">Cytoplasm</location>
    </subcellularLocation>
    <subcellularLocation>
        <location evidence="8">Nucleus</location>
    </subcellularLocation>
    <text evidence="8">Nucleus and/or cytoplasm.</text>
</comment>
<feature type="domain" description="Suppressor of forked" evidence="10">
    <location>
        <begin position="243"/>
        <end position="847"/>
    </location>
</feature>
<keyword evidence="12" id="KW-1185">Reference proteome</keyword>
<feature type="compositionally biased region" description="Polar residues" evidence="9">
    <location>
        <begin position="629"/>
        <end position="638"/>
    </location>
</feature>
<evidence type="ECO:0000313" key="12">
    <source>
        <dbReference type="Proteomes" id="UP000266188"/>
    </source>
</evidence>
<feature type="compositionally biased region" description="Polar residues" evidence="9">
    <location>
        <begin position="208"/>
        <end position="237"/>
    </location>
</feature>
<feature type="region of interest" description="Disordered" evidence="9">
    <location>
        <begin position="1"/>
        <end position="247"/>
    </location>
</feature>
<dbReference type="Gene3D" id="1.25.40.1040">
    <property type="match status" value="1"/>
</dbReference>
<feature type="region of interest" description="Disordered" evidence="9">
    <location>
        <begin position="837"/>
        <end position="942"/>
    </location>
</feature>
<evidence type="ECO:0000259" key="10">
    <source>
        <dbReference type="Pfam" id="PF05843"/>
    </source>
</evidence>
<dbReference type="SUPFAM" id="SSF48452">
    <property type="entry name" value="TPR-like"/>
    <property type="match status" value="2"/>
</dbReference>
<dbReference type="Pfam" id="PF05843">
    <property type="entry name" value="Suf"/>
    <property type="match status" value="1"/>
</dbReference>
<protein>
    <recommendedName>
        <fullName evidence="7 8">mRNA 3'-end-processing protein RNA14</fullName>
    </recommendedName>
</protein>
<feature type="compositionally biased region" description="Low complexity" evidence="9">
    <location>
        <begin position="103"/>
        <end position="114"/>
    </location>
</feature>
<dbReference type="SMART" id="SM00386">
    <property type="entry name" value="HAT"/>
    <property type="match status" value="6"/>
</dbReference>
<dbReference type="GO" id="GO:0180010">
    <property type="term" value="P:co-transcriptional mRNA 3'-end processing, cleavage and polyadenylation pathway"/>
    <property type="evidence" value="ECO:0007669"/>
    <property type="project" value="UniProtKB-UniRule"/>
</dbReference>
<feature type="compositionally biased region" description="Polar residues" evidence="9">
    <location>
        <begin position="12"/>
        <end position="27"/>
    </location>
</feature>
<dbReference type="PANTHER" id="PTHR19980">
    <property type="entry name" value="RNA CLEAVAGE STIMULATION FACTOR"/>
    <property type="match status" value="1"/>
</dbReference>